<evidence type="ECO:0000313" key="3">
    <source>
        <dbReference type="RefSeq" id="XP_022251486.1"/>
    </source>
</evidence>
<organism evidence="2 3">
    <name type="scientific">Limulus polyphemus</name>
    <name type="common">Atlantic horseshoe crab</name>
    <dbReference type="NCBI Taxonomy" id="6850"/>
    <lineage>
        <taxon>Eukaryota</taxon>
        <taxon>Metazoa</taxon>
        <taxon>Ecdysozoa</taxon>
        <taxon>Arthropoda</taxon>
        <taxon>Chelicerata</taxon>
        <taxon>Merostomata</taxon>
        <taxon>Xiphosura</taxon>
        <taxon>Limulidae</taxon>
        <taxon>Limulus</taxon>
    </lineage>
</organism>
<dbReference type="RefSeq" id="XP_022251486.1">
    <property type="nucleotide sequence ID" value="XM_022395778.1"/>
</dbReference>
<dbReference type="GeneID" id="106467574"/>
<feature type="region of interest" description="Disordered" evidence="1">
    <location>
        <begin position="1"/>
        <end position="65"/>
    </location>
</feature>
<proteinExistence type="predicted"/>
<feature type="compositionally biased region" description="Gly residues" evidence="1">
    <location>
        <begin position="19"/>
        <end position="28"/>
    </location>
</feature>
<dbReference type="Proteomes" id="UP000694941">
    <property type="component" value="Unplaced"/>
</dbReference>
<evidence type="ECO:0000313" key="2">
    <source>
        <dbReference type="Proteomes" id="UP000694941"/>
    </source>
</evidence>
<gene>
    <name evidence="3" type="primary">LOC106467574</name>
</gene>
<sequence length="157" mass="16471">MDHMASPSPSQPFVSYSQPGGGTLGMGALGLQQPSRSLTGQQFSGRLGNSGSHLPGHVTPTSSGILTFPTSLQNNLPSQLPSPNRSMLPLSTRGLQSQRPLNSQEIKRMVEMTGTLGGNSSSMGLIFGVSRNSRSFPSTSLMNSTLTSAFSSNPGRY</sequence>
<accession>A0ABM1T6I0</accession>
<reference evidence="3" key="1">
    <citation type="submission" date="2025-08" db="UniProtKB">
        <authorList>
            <consortium name="RefSeq"/>
        </authorList>
    </citation>
    <scope>IDENTIFICATION</scope>
    <source>
        <tissue evidence="3">Muscle</tissue>
    </source>
</reference>
<feature type="compositionally biased region" description="Polar residues" evidence="1">
    <location>
        <begin position="32"/>
        <end position="52"/>
    </location>
</feature>
<protein>
    <submittedName>
        <fullName evidence="3">Uncharacterized protein LOC106467574 isoform X2</fullName>
    </submittedName>
</protein>
<evidence type="ECO:0000256" key="1">
    <source>
        <dbReference type="SAM" id="MobiDB-lite"/>
    </source>
</evidence>
<name>A0ABM1T6I0_LIMPO</name>
<feature type="compositionally biased region" description="Polar residues" evidence="1">
    <location>
        <begin position="7"/>
        <end position="18"/>
    </location>
</feature>
<keyword evidence="2" id="KW-1185">Reference proteome</keyword>